<comment type="caution">
    <text evidence="9">The sequence shown here is derived from an EMBL/GenBank/DDBJ whole genome shotgun (WGS) entry which is preliminary data.</text>
</comment>
<evidence type="ECO:0000256" key="3">
    <source>
        <dbReference type="ARBA" id="ARBA00022475"/>
    </source>
</evidence>
<evidence type="ECO:0000256" key="2">
    <source>
        <dbReference type="ARBA" id="ARBA00022448"/>
    </source>
</evidence>
<dbReference type="GO" id="GO:0005886">
    <property type="term" value="C:plasma membrane"/>
    <property type="evidence" value="ECO:0007669"/>
    <property type="project" value="UniProtKB-SubCell"/>
</dbReference>
<sequence>MDKRSYATIEKYAAPFVQIVLEKNQQRDVFRELSQIKGIFEETHLTDFLSHIGVSQAEKSKVLRLFQTCDSVLVNNLIEVLITNGREDFFYPILLDILKKIEKETNEFEVTIHSVEGLSEEQKARLIPVIEKKMNLKVRSIKENLDRSLIGGFAITANHKIIDTSIKRQLKAVKEKLK</sequence>
<dbReference type="Proteomes" id="UP000070096">
    <property type="component" value="Unassembled WGS sequence"/>
</dbReference>
<dbReference type="PATRIC" id="fig|1302.21.peg.178"/>
<dbReference type="GO" id="GO:0045259">
    <property type="term" value="C:proton-transporting ATP synthase complex"/>
    <property type="evidence" value="ECO:0007669"/>
    <property type="project" value="UniProtKB-KW"/>
</dbReference>
<keyword evidence="3 8" id="KW-1003">Cell membrane</keyword>
<reference evidence="9 10" key="1">
    <citation type="submission" date="2016-01" db="EMBL/GenBank/DDBJ databases">
        <title>Highly variable Streptococcus oralis are common among viridans streptococci isolated from primates.</title>
        <authorList>
            <person name="Denapaite D."/>
            <person name="Rieger M."/>
            <person name="Koendgen S."/>
            <person name="Brueckner R."/>
            <person name="Ochigava I."/>
            <person name="Kappeler P."/>
            <person name="Maetz-Rensing K."/>
            <person name="Leendertz F."/>
            <person name="Hakenbeck R."/>
        </authorList>
    </citation>
    <scope>NUCLEOTIDE SEQUENCE [LARGE SCALE GENOMIC DNA]</scope>
    <source>
        <strain evidence="9 10">DD07</strain>
    </source>
</reference>
<dbReference type="GO" id="GO:0046933">
    <property type="term" value="F:proton-transporting ATP synthase activity, rotational mechanism"/>
    <property type="evidence" value="ECO:0007669"/>
    <property type="project" value="UniProtKB-UniRule"/>
</dbReference>
<dbReference type="AlphaFoldDB" id="A0A139NFP1"/>
<dbReference type="HAMAP" id="MF_01416">
    <property type="entry name" value="ATP_synth_delta_bact"/>
    <property type="match status" value="1"/>
</dbReference>
<gene>
    <name evidence="8" type="primary">atpH</name>
    <name evidence="9" type="ORF">SGODD07_00156</name>
</gene>
<dbReference type="EMBL" id="LQRC01000025">
    <property type="protein sequence ID" value="KXT74614.1"/>
    <property type="molecule type" value="Genomic_DNA"/>
</dbReference>
<accession>A0A139NFP1</accession>
<comment type="function">
    <text evidence="8">F(1)F(0) ATP synthase produces ATP from ADP in the presence of a proton or sodium gradient. F-type ATPases consist of two structural domains, F(1) containing the extramembraneous catalytic core and F(0) containing the membrane proton channel, linked together by a central stalk and a peripheral stalk. During catalysis, ATP synthesis in the catalytic domain of F(1) is coupled via a rotary mechanism of the central stalk subunits to proton translocation.</text>
</comment>
<dbReference type="InterPro" id="IPR026015">
    <property type="entry name" value="ATP_synth_OSCP/delta_N_sf"/>
</dbReference>
<dbReference type="Gene3D" id="1.10.520.20">
    <property type="entry name" value="N-terminal domain of the delta subunit of the F1F0-ATP synthase"/>
    <property type="match status" value="1"/>
</dbReference>
<evidence type="ECO:0000256" key="6">
    <source>
        <dbReference type="ARBA" id="ARBA00023136"/>
    </source>
</evidence>
<dbReference type="InterPro" id="IPR000711">
    <property type="entry name" value="ATPase_OSCP/dsu"/>
</dbReference>
<keyword evidence="5 8" id="KW-0406">Ion transport</keyword>
<keyword evidence="7 8" id="KW-0066">ATP synthesis</keyword>
<dbReference type="PRINTS" id="PR00125">
    <property type="entry name" value="ATPASEDELTA"/>
</dbReference>
<evidence type="ECO:0000256" key="5">
    <source>
        <dbReference type="ARBA" id="ARBA00023065"/>
    </source>
</evidence>
<dbReference type="Pfam" id="PF00213">
    <property type="entry name" value="OSCP"/>
    <property type="match status" value="1"/>
</dbReference>
<dbReference type="SUPFAM" id="SSF47928">
    <property type="entry name" value="N-terminal domain of the delta subunit of the F1F0-ATP synthase"/>
    <property type="match status" value="1"/>
</dbReference>
<keyword evidence="4 8" id="KW-0375">Hydrogen ion transport</keyword>
<evidence type="ECO:0000256" key="4">
    <source>
        <dbReference type="ARBA" id="ARBA00022781"/>
    </source>
</evidence>
<evidence type="ECO:0000313" key="9">
    <source>
        <dbReference type="EMBL" id="KXT74614.1"/>
    </source>
</evidence>
<dbReference type="NCBIfam" id="NF004401">
    <property type="entry name" value="PRK05758.2-1"/>
    <property type="match status" value="1"/>
</dbReference>
<comment type="subcellular location">
    <subcellularLocation>
        <location evidence="8">Cell membrane</location>
        <topology evidence="8">Peripheral membrane protein</topology>
    </subcellularLocation>
    <subcellularLocation>
        <location evidence="1">Membrane</location>
    </subcellularLocation>
</comment>
<protein>
    <recommendedName>
        <fullName evidence="8">ATP synthase subunit delta</fullName>
    </recommendedName>
    <alternativeName>
        <fullName evidence="8">ATP synthase F(1) sector subunit delta</fullName>
    </alternativeName>
    <alternativeName>
        <fullName evidence="8">F-type ATPase subunit delta</fullName>
        <shortName evidence="8">F-ATPase subunit delta</shortName>
    </alternativeName>
</protein>
<keyword evidence="6 8" id="KW-0472">Membrane</keyword>
<comment type="function">
    <text evidence="8">This protein is part of the stalk that links CF(0) to CF(1). It either transmits conformational changes from CF(0) to CF(1) or is implicated in proton conduction.</text>
</comment>
<proteinExistence type="inferred from homology"/>
<evidence type="ECO:0000256" key="7">
    <source>
        <dbReference type="ARBA" id="ARBA00023310"/>
    </source>
</evidence>
<dbReference type="PANTHER" id="PTHR11910">
    <property type="entry name" value="ATP SYNTHASE DELTA CHAIN"/>
    <property type="match status" value="1"/>
</dbReference>
<evidence type="ECO:0000256" key="1">
    <source>
        <dbReference type="ARBA" id="ARBA00004370"/>
    </source>
</evidence>
<name>A0A139NFP1_STRGN</name>
<keyword evidence="8" id="KW-0139">CF(1)</keyword>
<comment type="similarity">
    <text evidence="8">Belongs to the ATPase delta chain family.</text>
</comment>
<dbReference type="NCBIfam" id="TIGR01145">
    <property type="entry name" value="ATP_synt_delta"/>
    <property type="match status" value="1"/>
</dbReference>
<evidence type="ECO:0000256" key="8">
    <source>
        <dbReference type="HAMAP-Rule" id="MF_01416"/>
    </source>
</evidence>
<evidence type="ECO:0000313" key="10">
    <source>
        <dbReference type="Proteomes" id="UP000070096"/>
    </source>
</evidence>
<keyword evidence="2 8" id="KW-0813">Transport</keyword>
<organism evidence="9 10">
    <name type="scientific">Streptococcus gordonii</name>
    <dbReference type="NCBI Taxonomy" id="1302"/>
    <lineage>
        <taxon>Bacteria</taxon>
        <taxon>Bacillati</taxon>
        <taxon>Bacillota</taxon>
        <taxon>Bacilli</taxon>
        <taxon>Lactobacillales</taxon>
        <taxon>Streptococcaceae</taxon>
        <taxon>Streptococcus</taxon>
    </lineage>
</organism>
<dbReference type="GO" id="GO:0016787">
    <property type="term" value="F:hydrolase activity"/>
    <property type="evidence" value="ECO:0007669"/>
    <property type="project" value="UniProtKB-KW"/>
</dbReference>
<keyword evidence="9" id="KW-0378">Hydrolase</keyword>